<evidence type="ECO:0000313" key="2">
    <source>
        <dbReference type="Proteomes" id="UP000295515"/>
    </source>
</evidence>
<dbReference type="Pfam" id="PF07722">
    <property type="entry name" value="Peptidase_C26"/>
    <property type="match status" value="1"/>
</dbReference>
<dbReference type="GO" id="GO:0016740">
    <property type="term" value="F:transferase activity"/>
    <property type="evidence" value="ECO:0007669"/>
    <property type="project" value="UniProtKB-KW"/>
</dbReference>
<accession>A0A4R3Z7F4</accession>
<dbReference type="Proteomes" id="UP000295515">
    <property type="component" value="Unassembled WGS sequence"/>
</dbReference>
<reference evidence="1 2" key="1">
    <citation type="submission" date="2019-03" db="EMBL/GenBank/DDBJ databases">
        <title>Genomic Encyclopedia of Type Strains, Phase IV (KMG-IV): sequencing the most valuable type-strain genomes for metagenomic binning, comparative biology and taxonomic classification.</title>
        <authorList>
            <person name="Goeker M."/>
        </authorList>
    </citation>
    <scope>NUCLEOTIDE SEQUENCE [LARGE SCALE GENOMIC DNA]</scope>
    <source>
        <strain evidence="1 2">DSM 29487</strain>
    </source>
</reference>
<keyword evidence="1" id="KW-0315">Glutamine amidotransferase</keyword>
<dbReference type="PANTHER" id="PTHR43235">
    <property type="entry name" value="GLUTAMINE AMIDOTRANSFERASE PB2B2.05-RELATED"/>
    <property type="match status" value="1"/>
</dbReference>
<dbReference type="SUPFAM" id="SSF52317">
    <property type="entry name" value="Class I glutamine amidotransferase-like"/>
    <property type="match status" value="1"/>
</dbReference>
<keyword evidence="1" id="KW-0808">Transferase</keyword>
<dbReference type="PROSITE" id="PS51273">
    <property type="entry name" value="GATASE_TYPE_1"/>
    <property type="match status" value="1"/>
</dbReference>
<name>A0A4R3Z7F4_9FIRM</name>
<dbReference type="GO" id="GO:0016811">
    <property type="term" value="F:hydrolase activity, acting on carbon-nitrogen (but not peptide) bonds, in linear amides"/>
    <property type="evidence" value="ECO:0007669"/>
    <property type="project" value="InterPro"/>
</dbReference>
<dbReference type="Gene3D" id="3.40.50.880">
    <property type="match status" value="1"/>
</dbReference>
<keyword evidence="2" id="KW-1185">Reference proteome</keyword>
<dbReference type="InterPro" id="IPR029062">
    <property type="entry name" value="Class_I_gatase-like"/>
</dbReference>
<evidence type="ECO:0000313" key="1">
    <source>
        <dbReference type="EMBL" id="TCW02082.1"/>
    </source>
</evidence>
<protein>
    <submittedName>
        <fullName evidence="1">Putative glutamine amidotransferase</fullName>
    </submittedName>
</protein>
<comment type="caution">
    <text evidence="1">The sequence shown here is derived from an EMBL/GenBank/DDBJ whole genome shotgun (WGS) entry which is preliminary data.</text>
</comment>
<dbReference type="GeneID" id="98914290"/>
<proteinExistence type="predicted"/>
<dbReference type="InterPro" id="IPR011697">
    <property type="entry name" value="Peptidase_C26"/>
</dbReference>
<dbReference type="InterPro" id="IPR044668">
    <property type="entry name" value="PuuD-like"/>
</dbReference>
<gene>
    <name evidence="1" type="ORF">EDD60_10245</name>
</gene>
<dbReference type="GO" id="GO:0005829">
    <property type="term" value="C:cytosol"/>
    <property type="evidence" value="ECO:0007669"/>
    <property type="project" value="TreeGrafter"/>
</dbReference>
<dbReference type="AlphaFoldDB" id="A0A4R3Z7F4"/>
<organism evidence="1 2">
    <name type="scientific">Longibaculum muris</name>
    <dbReference type="NCBI Taxonomy" id="1796628"/>
    <lineage>
        <taxon>Bacteria</taxon>
        <taxon>Bacillati</taxon>
        <taxon>Bacillota</taxon>
        <taxon>Erysipelotrichia</taxon>
        <taxon>Erysipelotrichales</taxon>
        <taxon>Coprobacillaceae</taxon>
        <taxon>Longibaculum</taxon>
    </lineage>
</organism>
<sequence length="224" mass="26460">MRKIAITLRKKDDNMTFFMNQTYFLWLLPYFNIELVVPRGNHQYKDIVERNDLLLICGGNDINPFYYHQKNHPSNTIEDPLIETMDFALLQQFYHAHKPIIGICRGIQVINVFFKGTLFQDIPSISQVVNHSHTHHQIKVIDKTFLAKYFPHQSQVNSFHHQNIDNVSPLFHINAISEDGFIEGIENHQIIAVQWHPERMDKNYQETFIHMIIDFIDQNKTSDD</sequence>
<dbReference type="EMBL" id="SMCQ01000002">
    <property type="protein sequence ID" value="TCW02082.1"/>
    <property type="molecule type" value="Genomic_DNA"/>
</dbReference>
<dbReference type="PANTHER" id="PTHR43235:SF1">
    <property type="entry name" value="GLUTAMINE AMIDOTRANSFERASE PB2B2.05-RELATED"/>
    <property type="match status" value="1"/>
</dbReference>
<dbReference type="RefSeq" id="WP_066446149.1">
    <property type="nucleotide sequence ID" value="NZ_JANKBF010000003.1"/>
</dbReference>